<dbReference type="Pfam" id="PF08327">
    <property type="entry name" value="AHSA1"/>
    <property type="match status" value="1"/>
</dbReference>
<dbReference type="InterPro" id="IPR023393">
    <property type="entry name" value="START-like_dom_sf"/>
</dbReference>
<sequence length="164" mass="17996">MPNLASEITRVAGGAQLRLRREYPSDVEDVWSAITEPERLGRWLGTIDLIGGAGRLVLGDGEDEYADIVVTECTRPRRIVLDWTYAGASTTRLLVTLTRDPSGRTSAVLEHTFPATEPARLAGQGCGWEHYVDSLAAHLAGESLPDFADYYPAKLDQWRAVAAR</sequence>
<protein>
    <submittedName>
        <fullName evidence="3">ATPase</fullName>
    </submittedName>
</protein>
<organism evidence="3 4">
    <name type="scientific">Rugosimonospora africana</name>
    <dbReference type="NCBI Taxonomy" id="556532"/>
    <lineage>
        <taxon>Bacteria</taxon>
        <taxon>Bacillati</taxon>
        <taxon>Actinomycetota</taxon>
        <taxon>Actinomycetes</taxon>
        <taxon>Micromonosporales</taxon>
        <taxon>Micromonosporaceae</taxon>
        <taxon>Rugosimonospora</taxon>
    </lineage>
</organism>
<proteinExistence type="inferred from homology"/>
<evidence type="ECO:0000313" key="3">
    <source>
        <dbReference type="EMBL" id="GIH19077.1"/>
    </source>
</evidence>
<reference evidence="3" key="1">
    <citation type="submission" date="2021-01" db="EMBL/GenBank/DDBJ databases">
        <title>Whole genome shotgun sequence of Rugosimonospora africana NBRC 104875.</title>
        <authorList>
            <person name="Komaki H."/>
            <person name="Tamura T."/>
        </authorList>
    </citation>
    <scope>NUCLEOTIDE SEQUENCE</scope>
    <source>
        <strain evidence="3">NBRC 104875</strain>
    </source>
</reference>
<name>A0A8J3VU36_9ACTN</name>
<dbReference type="InterPro" id="IPR013538">
    <property type="entry name" value="ASHA1/2-like_C"/>
</dbReference>
<comment type="caution">
    <text evidence="3">The sequence shown here is derived from an EMBL/GenBank/DDBJ whole genome shotgun (WGS) entry which is preliminary data.</text>
</comment>
<dbReference type="EMBL" id="BONZ01000076">
    <property type="protein sequence ID" value="GIH19077.1"/>
    <property type="molecule type" value="Genomic_DNA"/>
</dbReference>
<gene>
    <name evidence="3" type="ORF">Raf01_72490</name>
</gene>
<comment type="similarity">
    <text evidence="1">Belongs to the AHA1 family.</text>
</comment>
<evidence type="ECO:0000256" key="1">
    <source>
        <dbReference type="ARBA" id="ARBA00006817"/>
    </source>
</evidence>
<dbReference type="SUPFAM" id="SSF55961">
    <property type="entry name" value="Bet v1-like"/>
    <property type="match status" value="1"/>
</dbReference>
<dbReference type="Proteomes" id="UP000642748">
    <property type="component" value="Unassembled WGS sequence"/>
</dbReference>
<evidence type="ECO:0000259" key="2">
    <source>
        <dbReference type="Pfam" id="PF08327"/>
    </source>
</evidence>
<keyword evidence="4" id="KW-1185">Reference proteome</keyword>
<dbReference type="AlphaFoldDB" id="A0A8J3VU36"/>
<dbReference type="Gene3D" id="3.30.530.20">
    <property type="match status" value="1"/>
</dbReference>
<evidence type="ECO:0000313" key="4">
    <source>
        <dbReference type="Proteomes" id="UP000642748"/>
    </source>
</evidence>
<accession>A0A8J3VU36</accession>
<dbReference type="RefSeq" id="WP_203922547.1">
    <property type="nucleotide sequence ID" value="NZ_BONZ01000076.1"/>
</dbReference>
<feature type="domain" description="Activator of Hsp90 ATPase homologue 1/2-like C-terminal" evidence="2">
    <location>
        <begin position="27"/>
        <end position="139"/>
    </location>
</feature>